<accession>J1H4C1</accession>
<name>J1H4C1_9ACTO</name>
<feature type="compositionally biased region" description="Pro residues" evidence="1">
    <location>
        <begin position="8"/>
        <end position="23"/>
    </location>
</feature>
<organism evidence="3 4">
    <name type="scientific">Schaalia georgiae F0490</name>
    <dbReference type="NCBI Taxonomy" id="1125717"/>
    <lineage>
        <taxon>Bacteria</taxon>
        <taxon>Bacillati</taxon>
        <taxon>Actinomycetota</taxon>
        <taxon>Actinomycetes</taxon>
        <taxon>Actinomycetales</taxon>
        <taxon>Actinomycetaceae</taxon>
        <taxon>Schaalia</taxon>
    </lineage>
</organism>
<protein>
    <submittedName>
        <fullName evidence="3">Uncharacterized protein</fullName>
    </submittedName>
</protein>
<keyword evidence="2" id="KW-1133">Transmembrane helix</keyword>
<keyword evidence="4" id="KW-1185">Reference proteome</keyword>
<evidence type="ECO:0000256" key="2">
    <source>
        <dbReference type="SAM" id="Phobius"/>
    </source>
</evidence>
<evidence type="ECO:0000256" key="1">
    <source>
        <dbReference type="SAM" id="MobiDB-lite"/>
    </source>
</evidence>
<feature type="region of interest" description="Disordered" evidence="1">
    <location>
        <begin position="1"/>
        <end position="23"/>
    </location>
</feature>
<proteinExistence type="predicted"/>
<keyword evidence="2" id="KW-0472">Membrane</keyword>
<comment type="caution">
    <text evidence="3">The sequence shown here is derived from an EMBL/GenBank/DDBJ whole genome shotgun (WGS) entry which is preliminary data.</text>
</comment>
<feature type="transmembrane region" description="Helical" evidence="2">
    <location>
        <begin position="38"/>
        <end position="55"/>
    </location>
</feature>
<evidence type="ECO:0000313" key="3">
    <source>
        <dbReference type="EMBL" id="EJF40380.1"/>
    </source>
</evidence>
<keyword evidence="2" id="KW-0812">Transmembrane</keyword>
<reference evidence="3 4" key="1">
    <citation type="submission" date="2012-05" db="EMBL/GenBank/DDBJ databases">
        <authorList>
            <person name="Harkins D.M."/>
            <person name="Madupu R."/>
            <person name="Durkin A.S."/>
            <person name="Torralba M."/>
            <person name="Methe B."/>
            <person name="Sutton G.G."/>
            <person name="Nelson K.E."/>
        </authorList>
    </citation>
    <scope>NUCLEOTIDE SEQUENCE [LARGE SCALE GENOMIC DNA]</scope>
    <source>
        <strain evidence="3 4">F0490</strain>
    </source>
</reference>
<dbReference type="PATRIC" id="fig|1125717.3.peg.1523"/>
<dbReference type="Proteomes" id="UP000004578">
    <property type="component" value="Unassembled WGS sequence"/>
</dbReference>
<gene>
    <name evidence="3" type="ORF">HMPREF1317_1869</name>
</gene>
<dbReference type="AlphaFoldDB" id="J1H4C1"/>
<dbReference type="EMBL" id="AKFS01000243">
    <property type="protein sequence ID" value="EJF40380.1"/>
    <property type="molecule type" value="Genomic_DNA"/>
</dbReference>
<sequence>MEQHPSSAPAPPPGSGAPAPLPSVPPAPRKPLFRWRDIVGLGILLLVVFPLLLYSCRLVSHSSDEGRQSDLASRASGINEVSAIPWTVDGDILYPLAAVRPADEWANGAQRAWSVGLSAASGIGSTGKRYATNGNVMVALDGAGTWQNTVRGWDISGGAPRELWSYTVPSADTPHVGLEPRSVWVGDTLFVGHYAINGRTGQTVSLSWLRQDGSGRGDKDLIVTTGPLLVACDPGTGGCTGHSADGNVMWEASTGVRDYIMRGSAASGGDEWIWLDGLGEPGVFLNTATGGVKRAERRATGKCWSTGAVDGWLVACEGDSQIAAFAADGTAVGAFGAARWPVSTRGEGECSDAGVPVWQGTPTLDEATAYYRDGDESRVLGVLTATDCGYVEYRTPGGLTAIIDISGDDPDLWQFVLGEFGQPSTGVGQWFHFAISDGGRILAVGNTVLVDVGSGEHMGLPRVADSPDQLPLKAPGLVLSADGDGVVAIAPGR</sequence>
<evidence type="ECO:0000313" key="4">
    <source>
        <dbReference type="Proteomes" id="UP000004578"/>
    </source>
</evidence>